<sequence length="324" mass="35341">MTPRHSPPPDMIETDQLTRCYGNLTAVDALSIRVEPGQVLGLLGPNGAGKSTAMRMIAGFLVPTSGTARVCGYDVVREPLKAKRALGYLPEGAPSYGEMTVREFLQFIVRMRGLKAEAGYRQFDAVVQQLQLEDVLGLCIDTLSKGLRRRVGLAQAILHDPPVLMLDEPTDGLDPNQKHAVRQLIDMMARDRTILISTHLLEEVHALCNRVVIIARGKLLADATPAELEARSRYHGAVSFSAPGSGMSQEMLGRLPQVAAIEVDPLDGRITVFPKPGERILEAVETLLREQGLEVSEIQLERGRLDEVFRHITTCDGDAAGGHA</sequence>
<dbReference type="Pfam" id="PF00005">
    <property type="entry name" value="ABC_tran"/>
    <property type="match status" value="1"/>
</dbReference>
<accession>A0ABV2PXT3</accession>
<evidence type="ECO:0000313" key="6">
    <source>
        <dbReference type="EMBL" id="MET4569844.1"/>
    </source>
</evidence>
<evidence type="ECO:0000256" key="1">
    <source>
        <dbReference type="ARBA" id="ARBA00005417"/>
    </source>
</evidence>
<dbReference type="InterPro" id="IPR003439">
    <property type="entry name" value="ABC_transporter-like_ATP-bd"/>
</dbReference>
<keyword evidence="7" id="KW-1185">Reference proteome</keyword>
<dbReference type="InterPro" id="IPR003593">
    <property type="entry name" value="AAA+_ATPase"/>
</dbReference>
<protein>
    <submittedName>
        <fullName evidence="6">ABC-2 type transport system ATP-binding protein</fullName>
    </submittedName>
</protein>
<dbReference type="PROSITE" id="PS50893">
    <property type="entry name" value="ABC_TRANSPORTER_2"/>
    <property type="match status" value="1"/>
</dbReference>
<organism evidence="6 7">
    <name type="scientific">Rhodanobacter soli</name>
    <dbReference type="NCBI Taxonomy" id="590609"/>
    <lineage>
        <taxon>Bacteria</taxon>
        <taxon>Pseudomonadati</taxon>
        <taxon>Pseudomonadota</taxon>
        <taxon>Gammaproteobacteria</taxon>
        <taxon>Lysobacterales</taxon>
        <taxon>Rhodanobacteraceae</taxon>
        <taxon>Rhodanobacter</taxon>
    </lineage>
</organism>
<evidence type="ECO:0000256" key="3">
    <source>
        <dbReference type="ARBA" id="ARBA00022741"/>
    </source>
</evidence>
<dbReference type="Proteomes" id="UP001549251">
    <property type="component" value="Unassembled WGS sequence"/>
</dbReference>
<evidence type="ECO:0000313" key="7">
    <source>
        <dbReference type="Proteomes" id="UP001549251"/>
    </source>
</evidence>
<dbReference type="SUPFAM" id="SSF52540">
    <property type="entry name" value="P-loop containing nucleoside triphosphate hydrolases"/>
    <property type="match status" value="1"/>
</dbReference>
<comment type="caution">
    <text evidence="6">The sequence shown here is derived from an EMBL/GenBank/DDBJ whole genome shotgun (WGS) entry which is preliminary data.</text>
</comment>
<proteinExistence type="inferred from homology"/>
<keyword evidence="2" id="KW-0813">Transport</keyword>
<comment type="similarity">
    <text evidence="1">Belongs to the ABC transporter superfamily.</text>
</comment>
<dbReference type="EMBL" id="JBEPSD010000002">
    <property type="protein sequence ID" value="MET4569844.1"/>
    <property type="molecule type" value="Genomic_DNA"/>
</dbReference>
<evidence type="ECO:0000256" key="2">
    <source>
        <dbReference type="ARBA" id="ARBA00022448"/>
    </source>
</evidence>
<dbReference type="SMART" id="SM00382">
    <property type="entry name" value="AAA"/>
    <property type="match status" value="1"/>
</dbReference>
<evidence type="ECO:0000256" key="4">
    <source>
        <dbReference type="ARBA" id="ARBA00022840"/>
    </source>
</evidence>
<evidence type="ECO:0000259" key="5">
    <source>
        <dbReference type="PROSITE" id="PS50893"/>
    </source>
</evidence>
<dbReference type="InterPro" id="IPR027417">
    <property type="entry name" value="P-loop_NTPase"/>
</dbReference>
<keyword evidence="4 6" id="KW-0067">ATP-binding</keyword>
<dbReference type="PANTHER" id="PTHR43335">
    <property type="entry name" value="ABC TRANSPORTER, ATP-BINDING PROTEIN"/>
    <property type="match status" value="1"/>
</dbReference>
<gene>
    <name evidence="6" type="ORF">ABIE04_002205</name>
</gene>
<dbReference type="CDD" id="cd03230">
    <property type="entry name" value="ABC_DR_subfamily_A"/>
    <property type="match status" value="1"/>
</dbReference>
<dbReference type="Gene3D" id="3.40.50.300">
    <property type="entry name" value="P-loop containing nucleotide triphosphate hydrolases"/>
    <property type="match status" value="1"/>
</dbReference>
<dbReference type="PANTHER" id="PTHR43335:SF4">
    <property type="entry name" value="ABC TRANSPORTER, ATP-BINDING PROTEIN"/>
    <property type="match status" value="1"/>
</dbReference>
<keyword evidence="3" id="KW-0547">Nucleotide-binding</keyword>
<name>A0ABV2PXT3_9GAMM</name>
<dbReference type="GO" id="GO:0005524">
    <property type="term" value="F:ATP binding"/>
    <property type="evidence" value="ECO:0007669"/>
    <property type="project" value="UniProtKB-KW"/>
</dbReference>
<reference evidence="6 7" key="1">
    <citation type="submission" date="2024-06" db="EMBL/GenBank/DDBJ databases">
        <title>Sorghum-associated microbial communities from plants grown in Nebraska, USA.</title>
        <authorList>
            <person name="Schachtman D."/>
        </authorList>
    </citation>
    <scope>NUCLEOTIDE SEQUENCE [LARGE SCALE GENOMIC DNA]</scope>
    <source>
        <strain evidence="6 7">1757</strain>
    </source>
</reference>
<feature type="domain" description="ABC transporter" evidence="5">
    <location>
        <begin position="12"/>
        <end position="241"/>
    </location>
</feature>